<sequence>MIRQVVVPKATTRPSASISLASEVPMLRPRVMSSPTQV</sequence>
<dbReference type="Proteomes" id="UP000006230">
    <property type="component" value="Unassembled WGS sequence"/>
</dbReference>
<dbReference type="AlphaFoldDB" id="Q0FVW9"/>
<comment type="caution">
    <text evidence="1">The sequence shown here is derived from an EMBL/GenBank/DDBJ whole genome shotgun (WGS) entry which is preliminary data.</text>
</comment>
<dbReference type="EMBL" id="AATQ01000001">
    <property type="protein sequence ID" value="EAU48783.1"/>
    <property type="molecule type" value="Genomic_DNA"/>
</dbReference>
<proteinExistence type="predicted"/>
<accession>Q0FVW9</accession>
<evidence type="ECO:0000313" key="2">
    <source>
        <dbReference type="Proteomes" id="UP000006230"/>
    </source>
</evidence>
<dbReference type="HOGENOM" id="CLU_3331249_0_0_5"/>
<reference evidence="1 2" key="1">
    <citation type="journal article" date="2010" name="J. Bacteriol.">
        <title>Genome sequences of Pelagibaca bermudensis HTCC2601T and Maritimibacter alkaliphilus HTCC2654T, the type strains of two marine Roseobacter genera.</title>
        <authorList>
            <person name="Thrash J.C."/>
            <person name="Cho J.C."/>
            <person name="Ferriera S."/>
            <person name="Johnson J."/>
            <person name="Vergin K.L."/>
            <person name="Giovannoni S.J."/>
        </authorList>
    </citation>
    <scope>NUCLEOTIDE SEQUENCE [LARGE SCALE GENOMIC DNA]</scope>
    <source>
        <strain evidence="2">DSM 26914 / JCM 13377 / KCTC 12554 / HTCC2601</strain>
    </source>
</reference>
<gene>
    <name evidence="1" type="ORF">R2601_04383</name>
</gene>
<evidence type="ECO:0000313" key="1">
    <source>
        <dbReference type="EMBL" id="EAU48783.1"/>
    </source>
</evidence>
<protein>
    <submittedName>
        <fullName evidence="1">Uncharacterized protein</fullName>
    </submittedName>
</protein>
<name>Q0FVW9_SALBH</name>
<keyword evidence="2" id="KW-1185">Reference proteome</keyword>
<organism evidence="1 2">
    <name type="scientific">Salipiger bermudensis (strain DSM 26914 / JCM 13377 / KCTC 12554 / HTCC2601)</name>
    <name type="common">Pelagibaca bermudensis</name>
    <dbReference type="NCBI Taxonomy" id="314265"/>
    <lineage>
        <taxon>Bacteria</taxon>
        <taxon>Pseudomonadati</taxon>
        <taxon>Pseudomonadota</taxon>
        <taxon>Alphaproteobacteria</taxon>
        <taxon>Rhodobacterales</taxon>
        <taxon>Roseobacteraceae</taxon>
        <taxon>Salipiger</taxon>
    </lineage>
</organism>